<name>A0A370LAA2_9HYPH</name>
<dbReference type="SUPFAM" id="SSF47413">
    <property type="entry name" value="lambda repressor-like DNA-binding domains"/>
    <property type="match status" value="1"/>
</dbReference>
<accession>A0A370LAA2</accession>
<sequence>MAAGIIDVAHRANVSVSPGSHCLNRRPDRMAPATQDKVERAVEDDAASPSRAARRLRTGRSDIIGLAAPVATRIEGLSPSPRNLIFAPERMVREPMAGLRLTE</sequence>
<proteinExistence type="predicted"/>
<keyword evidence="3" id="KW-0238">DNA-binding</keyword>
<dbReference type="GO" id="GO:0003677">
    <property type="term" value="F:DNA binding"/>
    <property type="evidence" value="ECO:0007669"/>
    <property type="project" value="UniProtKB-KW"/>
</dbReference>
<evidence type="ECO:0000256" key="1">
    <source>
        <dbReference type="SAM" id="MobiDB-lite"/>
    </source>
</evidence>
<dbReference type="InterPro" id="IPR000843">
    <property type="entry name" value="HTH_LacI"/>
</dbReference>
<reference evidence="4" key="1">
    <citation type="submission" date="2018-07" db="EMBL/GenBank/DDBJ databases">
        <authorList>
            <person name="Safronova V.I."/>
            <person name="Chirak E.R."/>
            <person name="Sazanova A.L."/>
        </authorList>
    </citation>
    <scope>NUCLEOTIDE SEQUENCE [LARGE SCALE GENOMIC DNA]</scope>
    <source>
        <strain evidence="4">RCAM04685</strain>
    </source>
</reference>
<dbReference type="RefSeq" id="WP_114828256.1">
    <property type="nucleotide sequence ID" value="NZ_QQTO01000037.1"/>
</dbReference>
<evidence type="ECO:0000259" key="2">
    <source>
        <dbReference type="PROSITE" id="PS50932"/>
    </source>
</evidence>
<comment type="caution">
    <text evidence="3">The sequence shown here is derived from an EMBL/GenBank/DDBJ whole genome shotgun (WGS) entry which is preliminary data.</text>
</comment>
<dbReference type="GO" id="GO:0006355">
    <property type="term" value="P:regulation of DNA-templated transcription"/>
    <property type="evidence" value="ECO:0007669"/>
    <property type="project" value="InterPro"/>
</dbReference>
<dbReference type="InterPro" id="IPR010982">
    <property type="entry name" value="Lambda_DNA-bd_dom_sf"/>
</dbReference>
<dbReference type="EMBL" id="QQTP01000002">
    <property type="protein sequence ID" value="RDJ28131.1"/>
    <property type="molecule type" value="Genomic_DNA"/>
</dbReference>
<dbReference type="PROSITE" id="PS50932">
    <property type="entry name" value="HTH_LACI_2"/>
    <property type="match status" value="1"/>
</dbReference>
<feature type="region of interest" description="Disordered" evidence="1">
    <location>
        <begin position="16"/>
        <end position="54"/>
    </location>
</feature>
<dbReference type="Gene3D" id="1.10.260.40">
    <property type="entry name" value="lambda repressor-like DNA-binding domains"/>
    <property type="match status" value="1"/>
</dbReference>
<evidence type="ECO:0000313" key="4">
    <source>
        <dbReference type="Proteomes" id="UP000255207"/>
    </source>
</evidence>
<dbReference type="AlphaFoldDB" id="A0A370LAA2"/>
<protein>
    <submittedName>
        <fullName evidence="3">LacI family DNA-binding transcriptional regulator</fullName>
    </submittedName>
</protein>
<keyword evidence="4" id="KW-1185">Reference proteome</keyword>
<feature type="domain" description="HTH lacI-type" evidence="2">
    <location>
        <begin position="3"/>
        <end position="58"/>
    </location>
</feature>
<gene>
    <name evidence="3" type="ORF">DWE98_05930</name>
</gene>
<dbReference type="SMART" id="SM00354">
    <property type="entry name" value="HTH_LACI"/>
    <property type="match status" value="1"/>
</dbReference>
<organism evidence="3 4">
    <name type="scientific">Bosea caraganae</name>
    <dbReference type="NCBI Taxonomy" id="2763117"/>
    <lineage>
        <taxon>Bacteria</taxon>
        <taxon>Pseudomonadati</taxon>
        <taxon>Pseudomonadota</taxon>
        <taxon>Alphaproteobacteria</taxon>
        <taxon>Hyphomicrobiales</taxon>
        <taxon>Boseaceae</taxon>
        <taxon>Bosea</taxon>
    </lineage>
</organism>
<dbReference type="Proteomes" id="UP000255207">
    <property type="component" value="Unassembled WGS sequence"/>
</dbReference>
<evidence type="ECO:0000313" key="3">
    <source>
        <dbReference type="EMBL" id="RDJ28131.1"/>
    </source>
</evidence>